<dbReference type="InterPro" id="IPR006102">
    <property type="entry name" value="Ig-like_GH2"/>
</dbReference>
<feature type="region of interest" description="Disordered" evidence="4">
    <location>
        <begin position="457"/>
        <end position="481"/>
    </location>
</feature>
<dbReference type="STRING" id="634771.SAMN04488128_101860"/>
<evidence type="ECO:0000259" key="7">
    <source>
        <dbReference type="Pfam" id="PF02836"/>
    </source>
</evidence>
<evidence type="ECO:0000313" key="10">
    <source>
        <dbReference type="Proteomes" id="UP000190367"/>
    </source>
</evidence>
<dbReference type="GO" id="GO:0004553">
    <property type="term" value="F:hydrolase activity, hydrolyzing O-glycosyl compounds"/>
    <property type="evidence" value="ECO:0007669"/>
    <property type="project" value="InterPro"/>
</dbReference>
<dbReference type="OrthoDB" id="9801077at2"/>
<evidence type="ECO:0000256" key="5">
    <source>
        <dbReference type="SAM" id="SignalP"/>
    </source>
</evidence>
<dbReference type="InterPro" id="IPR006103">
    <property type="entry name" value="Glyco_hydro_2_cat"/>
</dbReference>
<keyword evidence="2 9" id="KW-0378">Hydrolase</keyword>
<dbReference type="Pfam" id="PF00703">
    <property type="entry name" value="Glyco_hydro_2"/>
    <property type="match status" value="1"/>
</dbReference>
<dbReference type="InterPro" id="IPR013783">
    <property type="entry name" value="Ig-like_fold"/>
</dbReference>
<dbReference type="SUPFAM" id="SSF49303">
    <property type="entry name" value="beta-Galactosidase/glucuronidase domain"/>
    <property type="match status" value="1"/>
</dbReference>
<keyword evidence="5" id="KW-0732">Signal</keyword>
<evidence type="ECO:0000256" key="2">
    <source>
        <dbReference type="ARBA" id="ARBA00022801"/>
    </source>
</evidence>
<feature type="domain" description="Glycoside hydrolase family 2 immunoglobulin-like beta-sandwich" evidence="6">
    <location>
        <begin position="222"/>
        <end position="316"/>
    </location>
</feature>
<name>A0A1T4LY16_9BACT</name>
<evidence type="ECO:0000256" key="3">
    <source>
        <dbReference type="ARBA" id="ARBA00023295"/>
    </source>
</evidence>
<dbReference type="GO" id="GO:0005975">
    <property type="term" value="P:carbohydrate metabolic process"/>
    <property type="evidence" value="ECO:0007669"/>
    <property type="project" value="InterPro"/>
</dbReference>
<organism evidence="9 10">
    <name type="scientific">Chitinophaga eiseniae</name>
    <dbReference type="NCBI Taxonomy" id="634771"/>
    <lineage>
        <taxon>Bacteria</taxon>
        <taxon>Pseudomonadati</taxon>
        <taxon>Bacteroidota</taxon>
        <taxon>Chitinophagia</taxon>
        <taxon>Chitinophagales</taxon>
        <taxon>Chitinophagaceae</taxon>
        <taxon>Chitinophaga</taxon>
    </lineage>
</organism>
<evidence type="ECO:0000313" key="9">
    <source>
        <dbReference type="EMBL" id="SJZ59633.1"/>
    </source>
</evidence>
<dbReference type="Gene3D" id="2.60.40.10">
    <property type="entry name" value="Immunoglobulins"/>
    <property type="match status" value="1"/>
</dbReference>
<feature type="domain" description="Glycoside hydrolase family 2 catalytic" evidence="7">
    <location>
        <begin position="357"/>
        <end position="465"/>
    </location>
</feature>
<protein>
    <submittedName>
        <fullName evidence="9">Glycosyl hydrolases family 2, TIM barrel domain</fullName>
    </submittedName>
</protein>
<evidence type="ECO:0000259" key="6">
    <source>
        <dbReference type="Pfam" id="PF00703"/>
    </source>
</evidence>
<dbReference type="InterPro" id="IPR051913">
    <property type="entry name" value="GH2_Domain-Containing"/>
</dbReference>
<keyword evidence="3" id="KW-0326">Glycosidase</keyword>
<evidence type="ECO:0000256" key="1">
    <source>
        <dbReference type="ARBA" id="ARBA00007401"/>
    </source>
</evidence>
<dbReference type="InterPro" id="IPR017853">
    <property type="entry name" value="GH"/>
</dbReference>
<dbReference type="InterPro" id="IPR036156">
    <property type="entry name" value="Beta-gal/glucu_dom_sf"/>
</dbReference>
<gene>
    <name evidence="9" type="ORF">SAMN04488128_101860</name>
</gene>
<feature type="compositionally biased region" description="Basic and acidic residues" evidence="4">
    <location>
        <begin position="470"/>
        <end position="481"/>
    </location>
</feature>
<dbReference type="InterPro" id="IPR008979">
    <property type="entry name" value="Galactose-bd-like_sf"/>
</dbReference>
<dbReference type="RefSeq" id="WP_078667504.1">
    <property type="nucleotide sequence ID" value="NZ_FUWZ01000001.1"/>
</dbReference>
<dbReference type="AlphaFoldDB" id="A0A1T4LY16"/>
<dbReference type="Proteomes" id="UP000190367">
    <property type="component" value="Unassembled WGS sequence"/>
</dbReference>
<dbReference type="Pfam" id="PF02836">
    <property type="entry name" value="Glyco_hydro_2_C"/>
    <property type="match status" value="1"/>
</dbReference>
<dbReference type="Gene3D" id="2.60.120.260">
    <property type="entry name" value="Galactose-binding domain-like"/>
    <property type="match status" value="1"/>
</dbReference>
<dbReference type="EMBL" id="FUWZ01000001">
    <property type="protein sequence ID" value="SJZ59633.1"/>
    <property type="molecule type" value="Genomic_DNA"/>
</dbReference>
<dbReference type="PANTHER" id="PTHR42732:SF2">
    <property type="entry name" value="BETA-MANNOSIDASE"/>
    <property type="match status" value="1"/>
</dbReference>
<dbReference type="SUPFAM" id="SSF49785">
    <property type="entry name" value="Galactose-binding domain-like"/>
    <property type="match status" value="1"/>
</dbReference>
<dbReference type="Pfam" id="PF22666">
    <property type="entry name" value="Glyco_hydro_2_N2"/>
    <property type="match status" value="1"/>
</dbReference>
<dbReference type="InterPro" id="IPR054593">
    <property type="entry name" value="Beta-mannosidase-like_N2"/>
</dbReference>
<sequence>MLRQISVAFLLIGCTTLSILASGQGQTAASWKMTSSPLQTRWAKDVSPSNTLPEYPRPQMVRANWENLNGLWQYAITSAGTQAPPASFDGQILVPFPLESALSGVKKTLQPDQRLWYKRTFDKPAAKGKDRVLLHFGAVDFDATVYLNGKKLGNHTGGYTGFQFDITDQLKDKNNELVLSVLDPTDAGDNPHGKQVLHPQNILYTGTSGIWQTVWLETVPAVYIDGLKMTPQVDQQQLDLRVNTAGTGNGYTVEAIASSNGTVIGSVKGKANAALRLPVPNARLWSPNEPFLYNLTVKLLYNNKVVDTVGSYFGMRKIEIKKDEHGQDRIFLNGKYTYNLGVLDQGFWPDGLYTAPTDEALKFDVLAIKSMGFNTIRKHVKVEPSRWYYHCDKEGILVWQDMVTCANNTADARKNFEKENIATVEHCFNHPSIVCWVLFNEGWARYDQQRLTEAMKQMDPSRIINGHTGENYDRESPKDASEKWKSSDLTDVHEYPGPGISPALPGKARVLGEWGGVQVKTPNHQWNEADGWGYISIPASAFARKYGFMNKHLKIYEEEGLSGSIYTEPFDVETEENGLISYDREVIKIPVGQLRQIHSTFVPPTSDVAAAFIVKDIDTTNPDNRYTALLTEYNNGKKDGPFLQELAQMALRVNDKPNAVKIANDYIGQMKAPLTRSQMSFVNKFTTNSRDKGFTLLLDNRDQINQTLGKRQADVKLMTIIYGEEIQPYVQNTAATPDWNKIEAKTKQYGAPGEEIFLRAKTIHFLNLKDWNNFAATADQYVGKCAPYISANELNTYAWTVFENISDPTHLSNAATWCQHMLKADNNPAYIDTYANVLYKAGKKDDAIATEEKAVELAPASDKKTYQDILDKMKKGEKTWK</sequence>
<dbReference type="Gene3D" id="3.20.20.80">
    <property type="entry name" value="Glycosidases"/>
    <property type="match status" value="1"/>
</dbReference>
<accession>A0A1T4LY16</accession>
<dbReference type="SUPFAM" id="SSF51445">
    <property type="entry name" value="(Trans)glycosidases"/>
    <property type="match status" value="1"/>
</dbReference>
<proteinExistence type="inferred from homology"/>
<comment type="similarity">
    <text evidence="1">Belongs to the glycosyl hydrolase 2 family.</text>
</comment>
<feature type="chain" id="PRO_5012097494" evidence="5">
    <location>
        <begin position="22"/>
        <end position="881"/>
    </location>
</feature>
<evidence type="ECO:0000259" key="8">
    <source>
        <dbReference type="Pfam" id="PF22666"/>
    </source>
</evidence>
<feature type="signal peptide" evidence="5">
    <location>
        <begin position="1"/>
        <end position="21"/>
    </location>
</feature>
<feature type="domain" description="Beta-mannosidase-like galactose-binding" evidence="8">
    <location>
        <begin position="112"/>
        <end position="190"/>
    </location>
</feature>
<evidence type="ECO:0000256" key="4">
    <source>
        <dbReference type="SAM" id="MobiDB-lite"/>
    </source>
</evidence>
<keyword evidence="10" id="KW-1185">Reference proteome</keyword>
<dbReference type="PANTHER" id="PTHR42732">
    <property type="entry name" value="BETA-GALACTOSIDASE"/>
    <property type="match status" value="1"/>
</dbReference>
<reference evidence="10" key="1">
    <citation type="submission" date="2017-02" db="EMBL/GenBank/DDBJ databases">
        <authorList>
            <person name="Varghese N."/>
            <person name="Submissions S."/>
        </authorList>
    </citation>
    <scope>NUCLEOTIDE SEQUENCE [LARGE SCALE GENOMIC DNA]</scope>
    <source>
        <strain evidence="10">DSM 22224</strain>
    </source>
</reference>